<evidence type="ECO:0000256" key="2">
    <source>
        <dbReference type="ARBA" id="ARBA00004123"/>
    </source>
</evidence>
<dbReference type="Proteomes" id="UP001373714">
    <property type="component" value="Unassembled WGS sequence"/>
</dbReference>
<evidence type="ECO:0000256" key="4">
    <source>
        <dbReference type="ARBA" id="ARBA00022603"/>
    </source>
</evidence>
<reference evidence="16 17" key="1">
    <citation type="submission" date="2019-10" db="EMBL/GenBank/DDBJ databases">
        <authorList>
            <person name="Palmer J.M."/>
        </authorList>
    </citation>
    <scope>NUCLEOTIDE SEQUENCE [LARGE SCALE GENOMIC DNA]</scope>
    <source>
        <strain evidence="16 17">TWF730</strain>
    </source>
</reference>
<dbReference type="AlphaFoldDB" id="A0AAV9VK04"/>
<keyword evidence="4 16" id="KW-0489">Methyltransferase</keyword>
<comment type="function">
    <text evidence="1">Responsible for methylating the 5'-cap structure of mRNAs.</text>
</comment>
<evidence type="ECO:0000256" key="13">
    <source>
        <dbReference type="ARBA" id="ARBA00049739"/>
    </source>
</evidence>
<feature type="region of interest" description="Disordered" evidence="14">
    <location>
        <begin position="1"/>
        <end position="236"/>
    </location>
</feature>
<organism evidence="16 17">
    <name type="scientific">Orbilia blumenaviensis</name>
    <dbReference type="NCBI Taxonomy" id="1796055"/>
    <lineage>
        <taxon>Eukaryota</taxon>
        <taxon>Fungi</taxon>
        <taxon>Dikarya</taxon>
        <taxon>Ascomycota</taxon>
        <taxon>Pezizomycotina</taxon>
        <taxon>Orbiliomycetes</taxon>
        <taxon>Orbiliales</taxon>
        <taxon>Orbiliaceae</taxon>
        <taxon>Orbilia</taxon>
    </lineage>
</organism>
<evidence type="ECO:0000256" key="14">
    <source>
        <dbReference type="SAM" id="MobiDB-lite"/>
    </source>
</evidence>
<evidence type="ECO:0000256" key="3">
    <source>
        <dbReference type="ARBA" id="ARBA00011926"/>
    </source>
</evidence>
<evidence type="ECO:0000256" key="5">
    <source>
        <dbReference type="ARBA" id="ARBA00022679"/>
    </source>
</evidence>
<dbReference type="PANTHER" id="PTHR12189">
    <property type="entry name" value="MRNA GUANINE-7- METHYLTRANSFERASE"/>
    <property type="match status" value="1"/>
</dbReference>
<evidence type="ECO:0000256" key="12">
    <source>
        <dbReference type="ARBA" id="ARBA00044712"/>
    </source>
</evidence>
<dbReference type="GO" id="GO:0005634">
    <property type="term" value="C:nucleus"/>
    <property type="evidence" value="ECO:0007669"/>
    <property type="project" value="UniProtKB-SubCell"/>
</dbReference>
<protein>
    <recommendedName>
        <fullName evidence="13">mRNA cap guanine-N(7) methyltransferase</fullName>
        <ecNumber evidence="3">2.1.1.56</ecNumber>
    </recommendedName>
    <alternativeName>
        <fullName evidence="10">mRNA (guanine-N(7))-methyltransferase</fullName>
    </alternativeName>
    <alternativeName>
        <fullName evidence="11">mRNA cap methyltransferase</fullName>
    </alternativeName>
</protein>
<evidence type="ECO:0000256" key="1">
    <source>
        <dbReference type="ARBA" id="ARBA00003378"/>
    </source>
</evidence>
<comment type="catalytic activity">
    <reaction evidence="12">
        <text>a 5'-end (5'-triphosphoguanosine)-ribonucleoside in mRNA + S-adenosyl-L-methionine = a 5'-end (N(7)-methyl 5'-triphosphoguanosine)-ribonucleoside in mRNA + S-adenosyl-L-homocysteine</text>
        <dbReference type="Rhea" id="RHEA:67008"/>
        <dbReference type="Rhea" id="RHEA-COMP:17166"/>
        <dbReference type="Rhea" id="RHEA-COMP:17167"/>
        <dbReference type="ChEBI" id="CHEBI:57856"/>
        <dbReference type="ChEBI" id="CHEBI:59789"/>
        <dbReference type="ChEBI" id="CHEBI:156461"/>
        <dbReference type="ChEBI" id="CHEBI:167617"/>
        <dbReference type="EC" id="2.1.1.56"/>
    </reaction>
</comment>
<evidence type="ECO:0000259" key="15">
    <source>
        <dbReference type="PROSITE" id="PS51562"/>
    </source>
</evidence>
<evidence type="ECO:0000256" key="11">
    <source>
        <dbReference type="ARBA" id="ARBA00033387"/>
    </source>
</evidence>
<evidence type="ECO:0000256" key="8">
    <source>
        <dbReference type="ARBA" id="ARBA00023042"/>
    </source>
</evidence>
<comment type="subcellular location">
    <subcellularLocation>
        <location evidence="2">Nucleus</location>
    </subcellularLocation>
</comment>
<keyword evidence="8" id="KW-0506">mRNA capping</keyword>
<evidence type="ECO:0000256" key="7">
    <source>
        <dbReference type="ARBA" id="ARBA00022884"/>
    </source>
</evidence>
<keyword evidence="17" id="KW-1185">Reference proteome</keyword>
<sequence>MYDPVRGFFTAPTSDDKPPSSPSKPNHDDDYDDGERSKRPSDASVNPPNDEEPSSRRRERGPETETRSPERKRKRAASPDDERSRNRTPEVKREPREYSRDDRFSREDRFSRDDRHSREDRHRPDSHPDEHENKRQRFEGEKDRIRKFQNQRREAHAGSYARRDERRYDNQHNQRDRPDRRPPHHGHNRRASPQFRYNDAPPPPHLAVEPKFKDPEPEKPQQASDQPQRKLKRPGARYNAAEREFLLKKQQQLEADREREAANLAASRGVDDVVRSHYNAVPERGKEWRKTDSKIRGLRSFNNWVKSTLIQKFARNEDYQPGDRGNALKVLDIGCGKGGDLLKWKSAPQPVELYVGADSADVSISQAKERFAKMKEEDRRRNRGRPDRFQAEFFILDAWSDTAASIPLIRDVGFDLDTNNRWGGGGFDVVSLMFCMHYAFESEDKIRGMLKNVSGALRRGGRFIGTIPSSDKIYEGIQKSGNEFGNSLYKVSFPKIESARKLPDDGAWRPAWGWKYSFFLEESVEDVPEYVVPWEAFRALAFDYNLKLEYKRLFEDIWQDEKDDRVLGPLSERMGVKKKDGSGEKLVQGEEWEACSIYMGFCFRKI</sequence>
<keyword evidence="9" id="KW-0539">Nucleus</keyword>
<dbReference type="GO" id="GO:0004482">
    <property type="term" value="F:mRNA 5'-cap (guanine-N7-)-methyltransferase activity"/>
    <property type="evidence" value="ECO:0007669"/>
    <property type="project" value="UniProtKB-EC"/>
</dbReference>
<dbReference type="EC" id="2.1.1.56" evidence="3"/>
<dbReference type="SUPFAM" id="SSF53335">
    <property type="entry name" value="S-adenosyl-L-methionine-dependent methyltransferases"/>
    <property type="match status" value="1"/>
</dbReference>
<proteinExistence type="predicted"/>
<dbReference type="PROSITE" id="PS51562">
    <property type="entry name" value="RNA_CAP0_MT"/>
    <property type="match status" value="1"/>
</dbReference>
<dbReference type="Pfam" id="PF03291">
    <property type="entry name" value="mRNA_G-N7_MeTrfase"/>
    <property type="match status" value="1"/>
</dbReference>
<dbReference type="EMBL" id="JAVHNS010000002">
    <property type="protein sequence ID" value="KAK6361464.1"/>
    <property type="molecule type" value="Genomic_DNA"/>
</dbReference>
<dbReference type="Gene3D" id="3.40.50.150">
    <property type="entry name" value="Vaccinia Virus protein VP39"/>
    <property type="match status" value="1"/>
</dbReference>
<feature type="compositionally biased region" description="Basic and acidic residues" evidence="14">
    <location>
        <begin position="53"/>
        <end position="69"/>
    </location>
</feature>
<evidence type="ECO:0000256" key="9">
    <source>
        <dbReference type="ARBA" id="ARBA00023242"/>
    </source>
</evidence>
<comment type="caution">
    <text evidence="16">The sequence shown here is derived from an EMBL/GenBank/DDBJ whole genome shotgun (WGS) entry which is preliminary data.</text>
</comment>
<dbReference type="PANTHER" id="PTHR12189:SF2">
    <property type="entry name" value="MRNA CAP GUANINE-N7 METHYLTRANSFERASE"/>
    <property type="match status" value="1"/>
</dbReference>
<accession>A0AAV9VK04</accession>
<dbReference type="InterPro" id="IPR039753">
    <property type="entry name" value="RG7MT1"/>
</dbReference>
<gene>
    <name evidence="16" type="primary">ABD1</name>
    <name evidence="16" type="ORF">TWF730_005191</name>
</gene>
<feature type="compositionally biased region" description="Basic and acidic residues" evidence="14">
    <location>
        <begin position="208"/>
        <end position="219"/>
    </location>
</feature>
<name>A0AAV9VK04_9PEZI</name>
<dbReference type="CDD" id="cd02440">
    <property type="entry name" value="AdoMet_MTases"/>
    <property type="match status" value="1"/>
</dbReference>
<evidence type="ECO:0000313" key="16">
    <source>
        <dbReference type="EMBL" id="KAK6361464.1"/>
    </source>
</evidence>
<keyword evidence="8" id="KW-0507">mRNA processing</keyword>
<evidence type="ECO:0000313" key="17">
    <source>
        <dbReference type="Proteomes" id="UP001373714"/>
    </source>
</evidence>
<evidence type="ECO:0000256" key="10">
    <source>
        <dbReference type="ARBA" id="ARBA00032772"/>
    </source>
</evidence>
<keyword evidence="6" id="KW-0949">S-adenosyl-L-methionine</keyword>
<keyword evidence="5" id="KW-0808">Transferase</keyword>
<feature type="compositionally biased region" description="Basic and acidic residues" evidence="14">
    <location>
        <begin position="77"/>
        <end position="181"/>
    </location>
</feature>
<dbReference type="InterPro" id="IPR004971">
    <property type="entry name" value="mRNA_G-N7_MeTrfase_dom"/>
</dbReference>
<dbReference type="GO" id="GO:0003723">
    <property type="term" value="F:RNA binding"/>
    <property type="evidence" value="ECO:0007669"/>
    <property type="project" value="UniProtKB-KW"/>
</dbReference>
<keyword evidence="7" id="KW-0694">RNA-binding</keyword>
<feature type="domain" description="MRNA cap 0 methyltransferase" evidence="15">
    <location>
        <begin position="293"/>
        <end position="606"/>
    </location>
</feature>
<evidence type="ECO:0000256" key="6">
    <source>
        <dbReference type="ARBA" id="ARBA00022691"/>
    </source>
</evidence>
<dbReference type="InterPro" id="IPR029063">
    <property type="entry name" value="SAM-dependent_MTases_sf"/>
</dbReference>
<dbReference type="FunFam" id="3.40.50.150:FF:000231">
    <property type="entry name" value="mRNA cap guanine-N7 methyltransferase"/>
    <property type="match status" value="1"/>
</dbReference>